<dbReference type="AlphaFoldDB" id="E1X0P4"/>
<name>E1X0P4_HALMS</name>
<sequence length="177" mass="20177">MSIIEQFHICTMLFRHFCEILLKILHLFTPRNDMSAIGDRVDSLVEQFEKFSNWEDKYKAIIGLGKELEALPEEYRLEENKVKGCQSQVWLYGELKDGKVYFHADSDAAIVKGIIALLLKVYSNATPDEILVTKPDFLETIGLRQHLSMSRANGLSSMVKQISVYALAFKTKLSMGL</sequence>
<dbReference type="Gene3D" id="3.90.1010.10">
    <property type="match status" value="1"/>
</dbReference>
<accession>E1X0P4</accession>
<dbReference type="PATRIC" id="fig|862908.3.peg.1454"/>
<feature type="domain" description="Fe-S metabolism associated" evidence="2">
    <location>
        <begin position="45"/>
        <end position="163"/>
    </location>
</feature>
<proteinExistence type="inferred from homology"/>
<keyword evidence="4" id="KW-1185">Reference proteome</keyword>
<dbReference type="PANTHER" id="PTHR43597">
    <property type="entry name" value="SULFUR ACCEPTOR PROTEIN CSDE"/>
    <property type="match status" value="1"/>
</dbReference>
<dbReference type="SUPFAM" id="SSF82649">
    <property type="entry name" value="SufE/NifU"/>
    <property type="match status" value="1"/>
</dbReference>
<dbReference type="eggNOG" id="COG2166">
    <property type="taxonomic scope" value="Bacteria"/>
</dbReference>
<dbReference type="EMBL" id="FQ312005">
    <property type="protein sequence ID" value="CBW26382.1"/>
    <property type="molecule type" value="Genomic_DNA"/>
</dbReference>
<dbReference type="PANTHER" id="PTHR43597:SF5">
    <property type="entry name" value="SUFE-LIKE PROTEIN 2, CHLOROPLASTIC"/>
    <property type="match status" value="1"/>
</dbReference>
<reference evidence="4" key="1">
    <citation type="journal article" date="2013" name="ISME J.">
        <title>A small predatory core genome in the divergent marine Bacteriovorax marinus SJ and the terrestrial Bdellovibrio bacteriovorus.</title>
        <authorList>
            <person name="Crossman L.C."/>
            <person name="Chen H."/>
            <person name="Cerdeno-Tarraga A.M."/>
            <person name="Brooks K."/>
            <person name="Quail M.A."/>
            <person name="Pineiro S.A."/>
            <person name="Hobley L."/>
            <person name="Sockett R.E."/>
            <person name="Bentley S.D."/>
            <person name="Parkhill J."/>
            <person name="Williams H.N."/>
            <person name="Stine O.C."/>
        </authorList>
    </citation>
    <scope>NUCLEOTIDE SEQUENCE [LARGE SCALE GENOMIC DNA]</scope>
    <source>
        <strain evidence="4">ATCC BAA-682 / DSM 15412 / SJ</strain>
    </source>
</reference>
<gene>
    <name evidence="3" type="ordered locus">BMS_1527</name>
</gene>
<evidence type="ECO:0000313" key="4">
    <source>
        <dbReference type="Proteomes" id="UP000008963"/>
    </source>
</evidence>
<dbReference type="Proteomes" id="UP000008963">
    <property type="component" value="Chromosome"/>
</dbReference>
<organism evidence="3 4">
    <name type="scientific">Halobacteriovorax marinus (strain ATCC BAA-682 / DSM 15412 / SJ)</name>
    <name type="common">Bacteriovorax marinus</name>
    <dbReference type="NCBI Taxonomy" id="862908"/>
    <lineage>
        <taxon>Bacteria</taxon>
        <taxon>Pseudomonadati</taxon>
        <taxon>Bdellovibrionota</taxon>
        <taxon>Bacteriovoracia</taxon>
        <taxon>Bacteriovoracales</taxon>
        <taxon>Halobacteriovoraceae</taxon>
        <taxon>Halobacteriovorax</taxon>
    </lineage>
</organism>
<dbReference type="KEGG" id="bmx:BMS_1527"/>
<evidence type="ECO:0000256" key="1">
    <source>
        <dbReference type="ARBA" id="ARBA00010282"/>
    </source>
</evidence>
<dbReference type="HOGENOM" id="CLU_124502_0_0_7"/>
<evidence type="ECO:0000313" key="3">
    <source>
        <dbReference type="EMBL" id="CBW26382.1"/>
    </source>
</evidence>
<dbReference type="STRING" id="862908.BMS_1527"/>
<comment type="similarity">
    <text evidence="1">Belongs to the SufE family.</text>
</comment>
<evidence type="ECO:0000259" key="2">
    <source>
        <dbReference type="Pfam" id="PF02657"/>
    </source>
</evidence>
<protein>
    <submittedName>
        <fullName evidence="3">SufE Fe/S-cluster-related protein</fullName>
    </submittedName>
</protein>
<dbReference type="InterPro" id="IPR003808">
    <property type="entry name" value="Fe-S_metab-assoc_dom"/>
</dbReference>
<dbReference type="Pfam" id="PF02657">
    <property type="entry name" value="SufE"/>
    <property type="match status" value="1"/>
</dbReference>